<dbReference type="Pfam" id="PF10026">
    <property type="entry name" value="DUF2268"/>
    <property type="match status" value="1"/>
</dbReference>
<feature type="domain" description="DUF2268" evidence="1">
    <location>
        <begin position="64"/>
        <end position="253"/>
    </location>
</feature>
<dbReference type="OrthoDB" id="2449457at2"/>
<keyword evidence="3" id="KW-1185">Reference proteome</keyword>
<sequence>MGIVETNRWFEQRANDHAHLFEKLRSFSAGSDPVDFYLHLVKYGMHRRMDGVEEIVKQMKEKKIWEMVGRDFQQLKQKWNGPDVPILIFPADWTNAKLHREFNGKSGLAFKDKLFLFFLPHHTKEEIGAVLTHEYNHVCRLHYDPKDEKDYTIIDSIVLEGLAENAVYERFGERHVAKWTTYYNETQLRSFWQKWIVPNKKVKKDHPLYRSLMYGSFFYPKMLGYAVGYAIVKERLKEKKMNELFTMKSEEICENHL</sequence>
<dbReference type="RefSeq" id="WP_132947786.1">
    <property type="nucleotide sequence ID" value="NZ_SLUL01000004.1"/>
</dbReference>
<evidence type="ECO:0000313" key="2">
    <source>
        <dbReference type="EMBL" id="TCL51024.1"/>
    </source>
</evidence>
<dbReference type="Proteomes" id="UP000295658">
    <property type="component" value="Unassembled WGS sequence"/>
</dbReference>
<proteinExistence type="predicted"/>
<evidence type="ECO:0000259" key="1">
    <source>
        <dbReference type="Pfam" id="PF10026"/>
    </source>
</evidence>
<evidence type="ECO:0000313" key="3">
    <source>
        <dbReference type="Proteomes" id="UP000295658"/>
    </source>
</evidence>
<dbReference type="InterPro" id="IPR018728">
    <property type="entry name" value="DUF2268"/>
</dbReference>
<accession>A0A4R1QF41</accession>
<gene>
    <name evidence="2" type="ORF">EDD69_10476</name>
</gene>
<organism evidence="2 3">
    <name type="scientific">Thermolongibacillus altinsuensis</name>
    <dbReference type="NCBI Taxonomy" id="575256"/>
    <lineage>
        <taxon>Bacteria</taxon>
        <taxon>Bacillati</taxon>
        <taxon>Bacillota</taxon>
        <taxon>Bacilli</taxon>
        <taxon>Bacillales</taxon>
        <taxon>Anoxybacillaceae</taxon>
        <taxon>Thermolongibacillus</taxon>
    </lineage>
</organism>
<comment type="caution">
    <text evidence="2">The sequence shown here is derived from an EMBL/GenBank/DDBJ whole genome shotgun (WGS) entry which is preliminary data.</text>
</comment>
<dbReference type="AlphaFoldDB" id="A0A4R1QF41"/>
<name>A0A4R1QF41_9BACL</name>
<protein>
    <submittedName>
        <fullName evidence="2">Uncharacterized protein YjaZ</fullName>
    </submittedName>
</protein>
<dbReference type="EMBL" id="SLUL01000004">
    <property type="protein sequence ID" value="TCL51024.1"/>
    <property type="molecule type" value="Genomic_DNA"/>
</dbReference>
<reference evidence="2 3" key="1">
    <citation type="submission" date="2019-03" db="EMBL/GenBank/DDBJ databases">
        <title>Genomic Encyclopedia of Type Strains, Phase IV (KMG-IV): sequencing the most valuable type-strain genomes for metagenomic binning, comparative biology and taxonomic classification.</title>
        <authorList>
            <person name="Goeker M."/>
        </authorList>
    </citation>
    <scope>NUCLEOTIDE SEQUENCE [LARGE SCALE GENOMIC DNA]</scope>
    <source>
        <strain evidence="2 3">DSM 24979</strain>
    </source>
</reference>